<proteinExistence type="predicted"/>
<dbReference type="EMBL" id="MSIE01000035">
    <property type="protein sequence ID" value="OLF15865.1"/>
    <property type="molecule type" value="Genomic_DNA"/>
</dbReference>
<accession>A0A1Q8CND3</accession>
<reference evidence="2 3" key="1">
    <citation type="submission" date="2016-12" db="EMBL/GenBank/DDBJ databases">
        <title>The draft genome sequence of Actinophytocola sp. 11-183.</title>
        <authorList>
            <person name="Wang W."/>
            <person name="Yuan L."/>
        </authorList>
    </citation>
    <scope>NUCLEOTIDE SEQUENCE [LARGE SCALE GENOMIC DNA]</scope>
    <source>
        <strain evidence="2 3">11-183</strain>
    </source>
</reference>
<dbReference type="AlphaFoldDB" id="A0A1Q8CND3"/>
<comment type="caution">
    <text evidence="2">The sequence shown here is derived from an EMBL/GenBank/DDBJ whole genome shotgun (WGS) entry which is preliminary data.</text>
</comment>
<dbReference type="Proteomes" id="UP000185596">
    <property type="component" value="Unassembled WGS sequence"/>
</dbReference>
<name>A0A1Q8CND3_9PSEU</name>
<evidence type="ECO:0000313" key="2">
    <source>
        <dbReference type="EMBL" id="OLF15865.1"/>
    </source>
</evidence>
<organism evidence="2 3">
    <name type="scientific">Actinophytocola xanthii</name>
    <dbReference type="NCBI Taxonomy" id="1912961"/>
    <lineage>
        <taxon>Bacteria</taxon>
        <taxon>Bacillati</taxon>
        <taxon>Actinomycetota</taxon>
        <taxon>Actinomycetes</taxon>
        <taxon>Pseudonocardiales</taxon>
        <taxon>Pseudonocardiaceae</taxon>
    </lineage>
</organism>
<feature type="domain" description="DUF397" evidence="1">
    <location>
        <begin position="6"/>
        <end position="35"/>
    </location>
</feature>
<keyword evidence="3" id="KW-1185">Reference proteome</keyword>
<dbReference type="InterPro" id="IPR007278">
    <property type="entry name" value="DUF397"/>
</dbReference>
<gene>
    <name evidence="2" type="ORF">BU204_19290</name>
</gene>
<dbReference type="RefSeq" id="WP_075127108.1">
    <property type="nucleotide sequence ID" value="NZ_MSIE01000035.1"/>
</dbReference>
<evidence type="ECO:0000259" key="1">
    <source>
        <dbReference type="Pfam" id="PF04149"/>
    </source>
</evidence>
<sequence length="57" mass="6495">MITPALRWRRSSRSGDTNCVEVSHNLDAVRDSKQPCIQLGVDTRRLLDAVKNGRFVR</sequence>
<dbReference type="Pfam" id="PF04149">
    <property type="entry name" value="DUF397"/>
    <property type="match status" value="1"/>
</dbReference>
<protein>
    <recommendedName>
        <fullName evidence="1">DUF397 domain-containing protein</fullName>
    </recommendedName>
</protein>
<evidence type="ECO:0000313" key="3">
    <source>
        <dbReference type="Proteomes" id="UP000185596"/>
    </source>
</evidence>